<evidence type="ECO:0000259" key="2">
    <source>
        <dbReference type="Pfam" id="PF00675"/>
    </source>
</evidence>
<dbReference type="InterPro" id="IPR011249">
    <property type="entry name" value="Metalloenz_LuxS/M16"/>
</dbReference>
<keyword evidence="5" id="KW-1185">Reference proteome</keyword>
<keyword evidence="1" id="KW-0732">Signal</keyword>
<dbReference type="EC" id="3.4.24.-" evidence="4"/>
<dbReference type="Pfam" id="PF00675">
    <property type="entry name" value="Peptidase_M16"/>
    <property type="match status" value="1"/>
</dbReference>
<proteinExistence type="predicted"/>
<dbReference type="InterPro" id="IPR050361">
    <property type="entry name" value="MPP/UQCRC_Complex"/>
</dbReference>
<feature type="domain" description="Peptidase M16 C-terminal" evidence="3">
    <location>
        <begin position="206"/>
        <end position="385"/>
    </location>
</feature>
<dbReference type="InterPro" id="IPR011765">
    <property type="entry name" value="Pept_M16_N"/>
</dbReference>
<dbReference type="SUPFAM" id="SSF63411">
    <property type="entry name" value="LuxS/MPP-like metallohydrolase"/>
    <property type="match status" value="2"/>
</dbReference>
<dbReference type="Proteomes" id="UP000013984">
    <property type="component" value="Unassembled WGS sequence"/>
</dbReference>
<protein>
    <submittedName>
        <fullName evidence="4">Peptidase, M16 family</fullName>
        <ecNumber evidence="4">3.4.24.-</ecNumber>
    </submittedName>
</protein>
<dbReference type="STRING" id="1218599.LEP1GSC195_1965"/>
<dbReference type="RefSeq" id="WP_015681422.1">
    <property type="nucleotide sequence ID" value="NZ_AOGZ02000014.1"/>
</dbReference>
<evidence type="ECO:0000313" key="4">
    <source>
        <dbReference type="EMBL" id="EOQ96067.1"/>
    </source>
</evidence>
<feature type="signal peptide" evidence="1">
    <location>
        <begin position="1"/>
        <end position="17"/>
    </location>
</feature>
<name>R9A1R7_9LEPT</name>
<dbReference type="OrthoDB" id="9811314at2"/>
<organism evidence="4 5">
    <name type="scientific">Leptospira wolbachii serovar Codice str. CDC</name>
    <dbReference type="NCBI Taxonomy" id="1218599"/>
    <lineage>
        <taxon>Bacteria</taxon>
        <taxon>Pseudomonadati</taxon>
        <taxon>Spirochaetota</taxon>
        <taxon>Spirochaetia</taxon>
        <taxon>Leptospirales</taxon>
        <taxon>Leptospiraceae</taxon>
        <taxon>Leptospira</taxon>
    </lineage>
</organism>
<feature type="domain" description="Peptidase M16 N-terminal" evidence="2">
    <location>
        <begin position="95"/>
        <end position="193"/>
    </location>
</feature>
<feature type="chain" id="PRO_5004480122" evidence="1">
    <location>
        <begin position="18"/>
        <end position="470"/>
    </location>
</feature>
<gene>
    <name evidence="4" type="ORF">LEP1GSC195_1965</name>
</gene>
<dbReference type="GO" id="GO:0016787">
    <property type="term" value="F:hydrolase activity"/>
    <property type="evidence" value="ECO:0007669"/>
    <property type="project" value="UniProtKB-KW"/>
</dbReference>
<evidence type="ECO:0000259" key="3">
    <source>
        <dbReference type="Pfam" id="PF05193"/>
    </source>
</evidence>
<sequence>MKRIYLILLALSFSAFSTISGREMGEFVRDLQFKPLEFEVPKITSVEQSSGVEVFSLKNAEFPIVYADIYVYHGKKHLRNRSVEITRLLEDSWELSGSAKFPKEKFLETLEFYGASFSVSIDYEKTIFSIAYLKSTEKEVLPVLQSFFAEPNLDESLMVTTKGKLGEEIKRRNDNPTALGSRKAKEALFRGTIAGTSMQLSSLESLKLADLAQFQKEILSEPKRRFLVTGDFDLKSWENFFPKFSEGSKTQDSERITPSLLSENVKKEGKEIRLVVKDVNQTFISMIGVLPEHNHPDFYAIQVLNYIIGAGGFNSYYMREIRNNRGLAYSAGSNTEFQESYGTIQFFAMTKTESAKEVLSLMRELIQPKLIDSLTEEELTRAKNAIINQFVFQFEDDKRTLASEVRRRDHKMPEGYLQNFRREIDRLTLSDLKRVGKLYFQKDKLLVTVVGPKTLESSFQGSVKVINPED</sequence>
<comment type="caution">
    <text evidence="4">The sequence shown here is derived from an EMBL/GenBank/DDBJ whole genome shotgun (WGS) entry which is preliminary data.</text>
</comment>
<dbReference type="PANTHER" id="PTHR11851">
    <property type="entry name" value="METALLOPROTEASE"/>
    <property type="match status" value="1"/>
</dbReference>
<evidence type="ECO:0000256" key="1">
    <source>
        <dbReference type="SAM" id="SignalP"/>
    </source>
</evidence>
<dbReference type="PANTHER" id="PTHR11851:SF225">
    <property type="entry name" value="NON-PEPTIDASE HOMOLOG YMXG"/>
    <property type="match status" value="1"/>
</dbReference>
<evidence type="ECO:0000313" key="5">
    <source>
        <dbReference type="Proteomes" id="UP000013984"/>
    </source>
</evidence>
<dbReference type="EMBL" id="AOGZ02000014">
    <property type="protein sequence ID" value="EOQ96067.1"/>
    <property type="molecule type" value="Genomic_DNA"/>
</dbReference>
<dbReference type="Pfam" id="PF05193">
    <property type="entry name" value="Peptidase_M16_C"/>
    <property type="match status" value="1"/>
</dbReference>
<reference evidence="4" key="1">
    <citation type="submission" date="2013-04" db="EMBL/GenBank/DDBJ databases">
        <authorList>
            <person name="Harkins D.M."/>
            <person name="Durkin A.S."/>
            <person name="Brinkac L.M."/>
            <person name="Haft D.H."/>
            <person name="Selengut J.D."/>
            <person name="Sanka R."/>
            <person name="DePew J."/>
            <person name="Purushe J."/>
            <person name="Galloway R.L."/>
            <person name="Vinetz J.M."/>
            <person name="Sutton G.G."/>
            <person name="Nierman W.C."/>
            <person name="Fouts D.E."/>
        </authorList>
    </citation>
    <scope>NUCLEOTIDE SEQUENCE [LARGE SCALE GENOMIC DNA]</scope>
    <source>
        <strain evidence="4">CDC</strain>
    </source>
</reference>
<dbReference type="AlphaFoldDB" id="R9A1R7"/>
<dbReference type="Gene3D" id="3.30.830.10">
    <property type="entry name" value="Metalloenzyme, LuxS/M16 peptidase-like"/>
    <property type="match status" value="2"/>
</dbReference>
<dbReference type="GO" id="GO:0046872">
    <property type="term" value="F:metal ion binding"/>
    <property type="evidence" value="ECO:0007669"/>
    <property type="project" value="InterPro"/>
</dbReference>
<accession>R9A1R7</accession>
<keyword evidence="4" id="KW-0378">Hydrolase</keyword>
<dbReference type="InterPro" id="IPR007863">
    <property type="entry name" value="Peptidase_M16_C"/>
</dbReference>